<reference evidence="1 2" key="1">
    <citation type="journal article" date="2019" name="Sci. Rep.">
        <title>Orb-weaving spider Araneus ventricosus genome elucidates the spidroin gene catalogue.</title>
        <authorList>
            <person name="Kono N."/>
            <person name="Nakamura H."/>
            <person name="Ohtoshi R."/>
            <person name="Moran D.A.P."/>
            <person name="Shinohara A."/>
            <person name="Yoshida Y."/>
            <person name="Fujiwara M."/>
            <person name="Mori M."/>
            <person name="Tomita M."/>
            <person name="Arakawa K."/>
        </authorList>
    </citation>
    <scope>NUCLEOTIDE SEQUENCE [LARGE SCALE GENOMIC DNA]</scope>
</reference>
<evidence type="ECO:0000313" key="1">
    <source>
        <dbReference type="EMBL" id="GBN87312.1"/>
    </source>
</evidence>
<evidence type="ECO:0000313" key="2">
    <source>
        <dbReference type="Proteomes" id="UP000499080"/>
    </source>
</evidence>
<gene>
    <name evidence="1" type="ORF">AVEN_31520_1</name>
</gene>
<organism evidence="1 2">
    <name type="scientific">Araneus ventricosus</name>
    <name type="common">Orbweaver spider</name>
    <name type="synonym">Epeira ventricosa</name>
    <dbReference type="NCBI Taxonomy" id="182803"/>
    <lineage>
        <taxon>Eukaryota</taxon>
        <taxon>Metazoa</taxon>
        <taxon>Ecdysozoa</taxon>
        <taxon>Arthropoda</taxon>
        <taxon>Chelicerata</taxon>
        <taxon>Arachnida</taxon>
        <taxon>Araneae</taxon>
        <taxon>Araneomorphae</taxon>
        <taxon>Entelegynae</taxon>
        <taxon>Araneoidea</taxon>
        <taxon>Araneidae</taxon>
        <taxon>Araneus</taxon>
    </lineage>
</organism>
<comment type="caution">
    <text evidence="1">The sequence shown here is derived from an EMBL/GenBank/DDBJ whole genome shotgun (WGS) entry which is preliminary data.</text>
</comment>
<accession>A0A4Y2SGB4</accession>
<protein>
    <submittedName>
        <fullName evidence="1">Uncharacterized protein</fullName>
    </submittedName>
</protein>
<dbReference type="Proteomes" id="UP000499080">
    <property type="component" value="Unassembled WGS sequence"/>
</dbReference>
<proteinExistence type="predicted"/>
<dbReference type="EMBL" id="BGPR01021752">
    <property type="protein sequence ID" value="GBN87312.1"/>
    <property type="molecule type" value="Genomic_DNA"/>
</dbReference>
<sequence>MKIIELLEPVADFGNMKPQAQNCFEALLPYVVNSASAKHCDIHQIDFEGPLGSRSTRRGPLTPVRKTVTACACQKHCAGTRRSKYCSRRRVNLNISTNNKGDVCMSGCVSVCWSSTGQTF</sequence>
<keyword evidence="2" id="KW-1185">Reference proteome</keyword>
<name>A0A4Y2SGB4_ARAVE</name>
<dbReference type="AlphaFoldDB" id="A0A4Y2SGB4"/>